<dbReference type="EMBL" id="LAZR01018140">
    <property type="protein sequence ID" value="KKL97547.1"/>
    <property type="molecule type" value="Genomic_DNA"/>
</dbReference>
<dbReference type="AlphaFoldDB" id="A0A0F9JEW0"/>
<comment type="caution">
    <text evidence="1">The sequence shown here is derived from an EMBL/GenBank/DDBJ whole genome shotgun (WGS) entry which is preliminary data.</text>
</comment>
<organism evidence="1">
    <name type="scientific">marine sediment metagenome</name>
    <dbReference type="NCBI Taxonomy" id="412755"/>
    <lineage>
        <taxon>unclassified sequences</taxon>
        <taxon>metagenomes</taxon>
        <taxon>ecological metagenomes</taxon>
    </lineage>
</organism>
<reference evidence="1" key="1">
    <citation type="journal article" date="2015" name="Nature">
        <title>Complex archaea that bridge the gap between prokaryotes and eukaryotes.</title>
        <authorList>
            <person name="Spang A."/>
            <person name="Saw J.H."/>
            <person name="Jorgensen S.L."/>
            <person name="Zaremba-Niedzwiedzka K."/>
            <person name="Martijn J."/>
            <person name="Lind A.E."/>
            <person name="van Eijk R."/>
            <person name="Schleper C."/>
            <person name="Guy L."/>
            <person name="Ettema T.J."/>
        </authorList>
    </citation>
    <scope>NUCLEOTIDE SEQUENCE</scope>
</reference>
<name>A0A0F9JEW0_9ZZZZ</name>
<protein>
    <submittedName>
        <fullName evidence="1">Uncharacterized protein</fullName>
    </submittedName>
</protein>
<proteinExistence type="predicted"/>
<evidence type="ECO:0000313" key="1">
    <source>
        <dbReference type="EMBL" id="KKL97547.1"/>
    </source>
</evidence>
<sequence length="62" mass="7116">MTWKVLLNRLQQLSPTELKQTATVHTQVLDEFYPVTEMRASTIGDVADGVLDYGHFYLETDE</sequence>
<gene>
    <name evidence="1" type="ORF">LCGC14_1833350</name>
</gene>
<accession>A0A0F9JEW0</accession>